<dbReference type="InterPro" id="IPR036388">
    <property type="entry name" value="WH-like_DNA-bd_sf"/>
</dbReference>
<evidence type="ECO:0000259" key="5">
    <source>
        <dbReference type="PROSITE" id="PS50043"/>
    </source>
</evidence>
<dbReference type="AlphaFoldDB" id="A0A1U9ZUG8"/>
<dbReference type="InterPro" id="IPR000792">
    <property type="entry name" value="Tscrpt_reg_LuxR_C"/>
</dbReference>
<evidence type="ECO:0000313" key="6">
    <source>
        <dbReference type="EMBL" id="AQZ61559.1"/>
    </source>
</evidence>
<dbReference type="EMBL" id="CP017717">
    <property type="protein sequence ID" value="AQZ61559.1"/>
    <property type="molecule type" value="Genomic_DNA"/>
</dbReference>
<gene>
    <name evidence="6" type="ORF">BKM31_08795</name>
</gene>
<feature type="domain" description="HTH luxR-type" evidence="5">
    <location>
        <begin position="25"/>
        <end position="90"/>
    </location>
</feature>
<evidence type="ECO:0000256" key="1">
    <source>
        <dbReference type="ARBA" id="ARBA00023015"/>
    </source>
</evidence>
<feature type="compositionally biased region" description="Low complexity" evidence="4">
    <location>
        <begin position="97"/>
        <end position="114"/>
    </location>
</feature>
<dbReference type="PANTHER" id="PTHR44688">
    <property type="entry name" value="DNA-BINDING TRANSCRIPTIONAL ACTIVATOR DEVR_DOSR"/>
    <property type="match status" value="1"/>
</dbReference>
<dbReference type="GO" id="GO:0003677">
    <property type="term" value="F:DNA binding"/>
    <property type="evidence" value="ECO:0007669"/>
    <property type="project" value="UniProtKB-KW"/>
</dbReference>
<feature type="compositionally biased region" description="Basic and acidic residues" evidence="4">
    <location>
        <begin position="1"/>
        <end position="26"/>
    </location>
</feature>
<dbReference type="Pfam" id="PF00196">
    <property type="entry name" value="GerE"/>
    <property type="match status" value="1"/>
</dbReference>
<dbReference type="InterPro" id="IPR016032">
    <property type="entry name" value="Sig_transdc_resp-reg_C-effctor"/>
</dbReference>
<dbReference type="CDD" id="cd06170">
    <property type="entry name" value="LuxR_C_like"/>
    <property type="match status" value="1"/>
</dbReference>
<dbReference type="SUPFAM" id="SSF46894">
    <property type="entry name" value="C-terminal effector domain of the bipartite response regulators"/>
    <property type="match status" value="1"/>
</dbReference>
<feature type="region of interest" description="Disordered" evidence="4">
    <location>
        <begin position="82"/>
        <end position="114"/>
    </location>
</feature>
<proteinExistence type="predicted"/>
<evidence type="ECO:0000256" key="3">
    <source>
        <dbReference type="ARBA" id="ARBA00023163"/>
    </source>
</evidence>
<evidence type="ECO:0000256" key="4">
    <source>
        <dbReference type="SAM" id="MobiDB-lite"/>
    </source>
</evidence>
<accession>A0A1U9ZUG8</accession>
<dbReference type="PANTHER" id="PTHR44688:SF16">
    <property type="entry name" value="DNA-BINDING TRANSCRIPTIONAL ACTIVATOR DEVR_DOSR"/>
    <property type="match status" value="1"/>
</dbReference>
<keyword evidence="7" id="KW-1185">Reference proteome</keyword>
<dbReference type="PROSITE" id="PS50043">
    <property type="entry name" value="HTH_LUXR_2"/>
    <property type="match status" value="1"/>
</dbReference>
<evidence type="ECO:0000313" key="7">
    <source>
        <dbReference type="Proteomes" id="UP000190797"/>
    </source>
</evidence>
<sequence>MGADAFAERARRELQATGETIRRHPAEAGPALTAQEAQIARLAAEGLTNPEIGAQLSISPNTVEWHLRKVFTKLGITSRKHLRTTLPARPTAPPADVPRAPGGDAAAGEAAATA</sequence>
<reference evidence="7" key="1">
    <citation type="journal article" date="2017" name="Med. Chem. Commun.">
        <title>Nonomuraea sp. ATCC 55076 harbours the largest actinomycete chromosome to date and the kistamicin biosynthetic gene cluster.</title>
        <authorList>
            <person name="Nazari B."/>
            <person name="Forneris C.C."/>
            <person name="Gibson M.I."/>
            <person name="Moon K."/>
            <person name="Schramma K.R."/>
            <person name="Seyedsayamdost M.R."/>
        </authorList>
    </citation>
    <scope>NUCLEOTIDE SEQUENCE [LARGE SCALE GENOMIC DNA]</scope>
    <source>
        <strain evidence="7">ATCC 55076</strain>
    </source>
</reference>
<protein>
    <recommendedName>
        <fullName evidence="5">HTH luxR-type domain-containing protein</fullName>
    </recommendedName>
</protein>
<feature type="region of interest" description="Disordered" evidence="4">
    <location>
        <begin position="1"/>
        <end position="29"/>
    </location>
</feature>
<keyword evidence="2" id="KW-0238">DNA-binding</keyword>
<dbReference type="GO" id="GO:0006355">
    <property type="term" value="P:regulation of DNA-templated transcription"/>
    <property type="evidence" value="ECO:0007669"/>
    <property type="project" value="InterPro"/>
</dbReference>
<name>A0A1U9ZUG8_9ACTN</name>
<dbReference type="KEGG" id="noa:BKM31_08795"/>
<dbReference type="Proteomes" id="UP000190797">
    <property type="component" value="Chromosome"/>
</dbReference>
<dbReference type="SMART" id="SM00421">
    <property type="entry name" value="HTH_LUXR"/>
    <property type="match status" value="1"/>
</dbReference>
<keyword evidence="1" id="KW-0805">Transcription regulation</keyword>
<evidence type="ECO:0000256" key="2">
    <source>
        <dbReference type="ARBA" id="ARBA00023125"/>
    </source>
</evidence>
<dbReference type="Gene3D" id="1.10.10.10">
    <property type="entry name" value="Winged helix-like DNA-binding domain superfamily/Winged helix DNA-binding domain"/>
    <property type="match status" value="1"/>
</dbReference>
<keyword evidence="3" id="KW-0804">Transcription</keyword>
<dbReference type="STRING" id="1909395.BKM31_08795"/>
<dbReference type="PRINTS" id="PR00038">
    <property type="entry name" value="HTHLUXR"/>
</dbReference>
<organism evidence="6 7">
    <name type="scientific">[Actinomadura] parvosata subsp. kistnae</name>
    <dbReference type="NCBI Taxonomy" id="1909395"/>
    <lineage>
        <taxon>Bacteria</taxon>
        <taxon>Bacillati</taxon>
        <taxon>Actinomycetota</taxon>
        <taxon>Actinomycetes</taxon>
        <taxon>Streptosporangiales</taxon>
        <taxon>Streptosporangiaceae</taxon>
        <taxon>Nonomuraea</taxon>
    </lineage>
</organism>